<sequence length="159" mass="18462">MTHTFHQLLGHTQIRYEFPSYYITLSLKNSELPKYRGEDEYDAWMAMENIINNQLNTISMLRSAHGLLSIAEPPSAKAKELLHQVLQTKRLRTSTRNILRRTYELEDSTIPDFCGDNWETDVKAAMVRDYSARLLELNKLQLAKLILEDELLEPGDSIH</sequence>
<dbReference type="AlphaFoldDB" id="A0A2N5WXD8"/>
<comment type="caution">
    <text evidence="1">The sequence shown here is derived from an EMBL/GenBank/DDBJ whole genome shotgun (WGS) entry which is preliminary data.</text>
</comment>
<gene>
    <name evidence="1" type="ORF">C0039_19395</name>
</gene>
<keyword evidence="2" id="KW-1185">Reference proteome</keyword>
<protein>
    <submittedName>
        <fullName evidence="1">Uncharacterized protein</fullName>
    </submittedName>
</protein>
<dbReference type="Proteomes" id="UP000235005">
    <property type="component" value="Unassembled WGS sequence"/>
</dbReference>
<evidence type="ECO:0000313" key="2">
    <source>
        <dbReference type="Proteomes" id="UP000235005"/>
    </source>
</evidence>
<reference evidence="1 2" key="1">
    <citation type="submission" date="2018-01" db="EMBL/GenBank/DDBJ databases">
        <title>The draft genome sequence of Halioglobus lutimaris HF004.</title>
        <authorList>
            <person name="Du Z.-J."/>
            <person name="Shi M.-J."/>
        </authorList>
    </citation>
    <scope>NUCLEOTIDE SEQUENCE [LARGE SCALE GENOMIC DNA]</scope>
    <source>
        <strain evidence="1 2">HF004</strain>
    </source>
</reference>
<organism evidence="1 2">
    <name type="scientific">Pseudohalioglobus lutimaris</name>
    <dbReference type="NCBI Taxonomy" id="1737061"/>
    <lineage>
        <taxon>Bacteria</taxon>
        <taxon>Pseudomonadati</taxon>
        <taxon>Pseudomonadota</taxon>
        <taxon>Gammaproteobacteria</taxon>
        <taxon>Cellvibrionales</taxon>
        <taxon>Halieaceae</taxon>
        <taxon>Pseudohalioglobus</taxon>
    </lineage>
</organism>
<accession>A0A2N5WXD8</accession>
<proteinExistence type="predicted"/>
<dbReference type="EMBL" id="PKUS01000042">
    <property type="protein sequence ID" value="PLW66901.1"/>
    <property type="molecule type" value="Genomic_DNA"/>
</dbReference>
<evidence type="ECO:0000313" key="1">
    <source>
        <dbReference type="EMBL" id="PLW66901.1"/>
    </source>
</evidence>
<name>A0A2N5WXD8_9GAMM</name>